<dbReference type="Proteomes" id="UP000070352">
    <property type="component" value="Unassembled WGS sequence"/>
</dbReference>
<evidence type="ECO:0008006" key="3">
    <source>
        <dbReference type="Google" id="ProtNLM"/>
    </source>
</evidence>
<name>A0A135L1P8_9BACI</name>
<gene>
    <name evidence="1" type="ORF">U473_01670</name>
</gene>
<comment type="caution">
    <text evidence="1">The sequence shown here is derived from an EMBL/GenBank/DDBJ whole genome shotgun (WGS) entry which is preliminary data.</text>
</comment>
<dbReference type="OrthoDB" id="2944087at2"/>
<dbReference type="RefSeq" id="WP_068722748.1">
    <property type="nucleotide sequence ID" value="NZ_LSKU01000001.1"/>
</dbReference>
<dbReference type="AlphaFoldDB" id="A0A135L1P8"/>
<protein>
    <recommendedName>
        <fullName evidence="3">Prophage tail endopeptidase domain-containing protein</fullName>
    </recommendedName>
</protein>
<accession>A0A135L1P8</accession>
<dbReference type="STRING" id="1413211.U473_01670"/>
<keyword evidence="2" id="KW-1185">Reference proteome</keyword>
<evidence type="ECO:0000313" key="2">
    <source>
        <dbReference type="Proteomes" id="UP000070352"/>
    </source>
</evidence>
<dbReference type="SUPFAM" id="SSF69279">
    <property type="entry name" value="Phage tail proteins"/>
    <property type="match status" value="1"/>
</dbReference>
<dbReference type="EMBL" id="LSKU01000001">
    <property type="protein sequence ID" value="KXG42880.1"/>
    <property type="molecule type" value="Genomic_DNA"/>
</dbReference>
<proteinExistence type="predicted"/>
<organism evidence="1 2">
    <name type="scientific">Tepidibacillus decaturensis</name>
    <dbReference type="NCBI Taxonomy" id="1413211"/>
    <lineage>
        <taxon>Bacteria</taxon>
        <taxon>Bacillati</taxon>
        <taxon>Bacillota</taxon>
        <taxon>Bacilli</taxon>
        <taxon>Bacillales</taxon>
        <taxon>Bacillaceae</taxon>
        <taxon>Tepidibacillus</taxon>
    </lineage>
</organism>
<sequence>MPLTITINGIDRTANIDPSTFQKTDALTDEEDRCSFQYECSDVAEKPIEGQEIIITEGANKVFAGHIVSAPEVENVPGEFIYQVECGDYQRLLDKHLVVEKYENMFAGDIVKDILTKYTSGFTSVNVKQGEIIKSISFNYKYPGECFKELSELTGYNWYIDYDKDVHFFDQFTNSAPFALDDTESNYSDLEITADISQLRNRVYFRGGTYLSDFFTETHEGGKEVWNLGYKPNELKIKVNDVAKSVGIENIDDPSTVDFLMNYQEKHVISGSLNTVSTDVVKFTYKYEVPVLTVVDDYDSINRMKALEGGDGIYEHIIVDKEVASKDLARQISQADLDQHSDPLLSGSFRTNERGLRSGQLIHITNTKRNIESDFLIRKVTMSWLTADKYVYDVQIASKLKGLEDLLVQLFNQSRQIEVRDDEVLDKLLVLKDTAKLTDTLTISAGAPESRIGYARIGYSEIA</sequence>
<reference evidence="1 2" key="1">
    <citation type="submission" date="2016-02" db="EMBL/GenBank/DDBJ databases">
        <title>Draft Genome for Tepidibacillus decaturensis nov. sp. Strain Z9, an Anaerobic, Moderately Thermophilic and Heterotrophic Bacterium from Deep Subsurface of the Illinois Basin, USA.</title>
        <authorList>
            <person name="Dong Y."/>
            <person name="Chang J.Y."/>
            <person name="Sanford R."/>
            <person name="Fouke B.W."/>
        </authorList>
    </citation>
    <scope>NUCLEOTIDE SEQUENCE [LARGE SCALE GENOMIC DNA]</scope>
    <source>
        <strain evidence="1 2">Z9</strain>
    </source>
</reference>
<evidence type="ECO:0000313" key="1">
    <source>
        <dbReference type="EMBL" id="KXG42880.1"/>
    </source>
</evidence>